<reference evidence="2 3" key="1">
    <citation type="submission" date="2019-11" db="EMBL/GenBank/DDBJ databases">
        <title>Comparative genomics of hydrocarbon-degrading Desulfosarcina strains.</title>
        <authorList>
            <person name="Watanabe M."/>
            <person name="Kojima H."/>
            <person name="Fukui M."/>
        </authorList>
    </citation>
    <scope>NUCLEOTIDE SEQUENCE [LARGE SCALE GENOMIC DNA]</scope>
    <source>
        <strain evidence="2 3">PL12</strain>
    </source>
</reference>
<dbReference type="Proteomes" id="UP000427906">
    <property type="component" value="Chromosome"/>
</dbReference>
<proteinExistence type="predicted"/>
<dbReference type="RefSeq" id="WP_197904645.1">
    <property type="nucleotide sequence ID" value="NZ_AP021874.1"/>
</dbReference>
<accession>A0A5K7YRD5</accession>
<evidence type="ECO:0000313" key="2">
    <source>
        <dbReference type="EMBL" id="BBO70469.1"/>
    </source>
</evidence>
<protein>
    <recommendedName>
        <fullName evidence="4">DUF1858 domain-containing protein</fullName>
    </recommendedName>
</protein>
<gene>
    <name evidence="2" type="ORF">DSCA_43990</name>
</gene>
<name>A0A5K7YRD5_9BACT</name>
<evidence type="ECO:0000313" key="3">
    <source>
        <dbReference type="Proteomes" id="UP000427906"/>
    </source>
</evidence>
<keyword evidence="3" id="KW-1185">Reference proteome</keyword>
<organism evidence="2 3">
    <name type="scientific">Desulfosarcina alkanivorans</name>
    <dbReference type="NCBI Taxonomy" id="571177"/>
    <lineage>
        <taxon>Bacteria</taxon>
        <taxon>Pseudomonadati</taxon>
        <taxon>Thermodesulfobacteriota</taxon>
        <taxon>Desulfobacteria</taxon>
        <taxon>Desulfobacterales</taxon>
        <taxon>Desulfosarcinaceae</taxon>
        <taxon>Desulfosarcina</taxon>
    </lineage>
</organism>
<dbReference type="KEGG" id="dalk:DSCA_43990"/>
<evidence type="ECO:0000256" key="1">
    <source>
        <dbReference type="SAM" id="MobiDB-lite"/>
    </source>
</evidence>
<dbReference type="EMBL" id="AP021874">
    <property type="protein sequence ID" value="BBO70469.1"/>
    <property type="molecule type" value="Genomic_DNA"/>
</dbReference>
<dbReference type="InterPro" id="IPR038062">
    <property type="entry name" value="ScdA-like_N_sf"/>
</dbReference>
<dbReference type="AlphaFoldDB" id="A0A5K7YRD5"/>
<evidence type="ECO:0008006" key="4">
    <source>
        <dbReference type="Google" id="ProtNLM"/>
    </source>
</evidence>
<feature type="compositionally biased region" description="Basic and acidic residues" evidence="1">
    <location>
        <begin position="89"/>
        <end position="99"/>
    </location>
</feature>
<sequence>MSQNAPACIDSRMTVLDIVSCHRATEAVFKAWDRRAGACICCQALFDPLWQVADRYGLDLDRLVAELNAAARLPGAPERADGSGIPIDPRPREKQHGCK</sequence>
<dbReference type="Gene3D" id="1.10.3910.10">
    <property type="entry name" value="SP0561-like"/>
    <property type="match status" value="1"/>
</dbReference>
<feature type="region of interest" description="Disordered" evidence="1">
    <location>
        <begin position="75"/>
        <end position="99"/>
    </location>
</feature>